<dbReference type="UniPathway" id="UPA00378"/>
<feature type="domain" description="Ricin B lectin" evidence="17">
    <location>
        <begin position="428"/>
        <end position="560"/>
    </location>
</feature>
<keyword evidence="12 15" id="KW-0472">Membrane</keyword>
<dbReference type="AlphaFoldDB" id="A0A3P9CX06"/>
<keyword evidence="10 15" id="KW-1133">Transmembrane helix</keyword>
<comment type="similarity">
    <text evidence="4 15">Belongs to the glycosyltransferase 2 family. GalNAc-T subfamily.</text>
</comment>
<dbReference type="FunFam" id="3.90.550.10:FF:000195">
    <property type="entry name" value="Polypeptide N-acetylgalactosaminyltransferase like 6"/>
    <property type="match status" value="1"/>
</dbReference>
<keyword evidence="8 15" id="KW-0430">Lectin</keyword>
<keyword evidence="19" id="KW-1185">Reference proteome</keyword>
<protein>
    <recommendedName>
        <fullName evidence="5 15">Polypeptide N-acetylgalactosaminyltransferase</fullName>
        <ecNumber evidence="15">2.4.1.-</ecNumber>
    </recommendedName>
    <alternativeName>
        <fullName evidence="15">Protein-UDP acetylgalactosaminyltransferase</fullName>
    </alternativeName>
</protein>
<dbReference type="PANTHER" id="PTHR11675:SF63">
    <property type="entry name" value="POLYPEPTIDE N-ACETYLGALACTOSAMINYLTRANSFERASE"/>
    <property type="match status" value="1"/>
</dbReference>
<dbReference type="GO" id="GO:0006493">
    <property type="term" value="P:protein O-linked glycosylation"/>
    <property type="evidence" value="ECO:0007669"/>
    <property type="project" value="TreeGrafter"/>
</dbReference>
<comment type="pathway">
    <text evidence="3 15">Protein modification; protein glycosylation.</text>
</comment>
<keyword evidence="15" id="KW-0808">Transferase</keyword>
<evidence type="ECO:0000256" key="10">
    <source>
        <dbReference type="ARBA" id="ARBA00022989"/>
    </source>
</evidence>
<dbReference type="Ensembl" id="ENSMZET00005027774.1">
    <property type="protein sequence ID" value="ENSMZEP00005026910.1"/>
    <property type="gene ID" value="ENSMZEG00005020076.1"/>
</dbReference>
<evidence type="ECO:0000256" key="2">
    <source>
        <dbReference type="ARBA" id="ARBA00004323"/>
    </source>
</evidence>
<dbReference type="FunFam" id="2.80.10.50:FF:000029">
    <property type="entry name" value="Polypeptide N-acetylgalactosaminyltransferase"/>
    <property type="match status" value="1"/>
</dbReference>
<evidence type="ECO:0000256" key="4">
    <source>
        <dbReference type="ARBA" id="ARBA00005680"/>
    </source>
</evidence>
<evidence type="ECO:0000256" key="14">
    <source>
        <dbReference type="ARBA" id="ARBA00023211"/>
    </source>
</evidence>
<feature type="region of interest" description="Disordered" evidence="16">
    <location>
        <begin position="242"/>
        <end position="261"/>
    </location>
</feature>
<dbReference type="EC" id="2.4.1.-" evidence="15"/>
<dbReference type="SUPFAM" id="SSF50370">
    <property type="entry name" value="Ricin B-like lectins"/>
    <property type="match status" value="1"/>
</dbReference>
<dbReference type="Proteomes" id="UP000265160">
    <property type="component" value="LG9"/>
</dbReference>
<evidence type="ECO:0000256" key="15">
    <source>
        <dbReference type="RuleBase" id="RU361242"/>
    </source>
</evidence>
<dbReference type="GO" id="GO:0004653">
    <property type="term" value="F:polypeptide N-acetylgalactosaminyltransferase activity"/>
    <property type="evidence" value="ECO:0007669"/>
    <property type="project" value="TreeGrafter"/>
</dbReference>
<dbReference type="GO" id="GO:0007368">
    <property type="term" value="P:determination of left/right symmetry"/>
    <property type="evidence" value="ECO:0007669"/>
    <property type="project" value="Ensembl"/>
</dbReference>
<keyword evidence="11 15" id="KW-0333">Golgi apparatus</keyword>
<dbReference type="STRING" id="106582.ENSMZEP00005026910"/>
<organism evidence="18 19">
    <name type="scientific">Maylandia zebra</name>
    <name type="common">zebra mbuna</name>
    <dbReference type="NCBI Taxonomy" id="106582"/>
    <lineage>
        <taxon>Eukaryota</taxon>
        <taxon>Metazoa</taxon>
        <taxon>Chordata</taxon>
        <taxon>Craniata</taxon>
        <taxon>Vertebrata</taxon>
        <taxon>Euteleostomi</taxon>
        <taxon>Actinopterygii</taxon>
        <taxon>Neopterygii</taxon>
        <taxon>Teleostei</taxon>
        <taxon>Neoteleostei</taxon>
        <taxon>Acanthomorphata</taxon>
        <taxon>Ovalentaria</taxon>
        <taxon>Cichlomorphae</taxon>
        <taxon>Cichliformes</taxon>
        <taxon>Cichlidae</taxon>
        <taxon>African cichlids</taxon>
        <taxon>Pseudocrenilabrinae</taxon>
        <taxon>Haplochromini</taxon>
        <taxon>Maylandia</taxon>
        <taxon>Maylandia zebra complex</taxon>
    </lineage>
</organism>
<proteinExistence type="inferred from homology"/>
<dbReference type="GeneTree" id="ENSGT00940000165841"/>
<dbReference type="InterPro" id="IPR035992">
    <property type="entry name" value="Ricin_B-like_lectins"/>
</dbReference>
<feature type="transmembrane region" description="Helical" evidence="15">
    <location>
        <begin position="6"/>
        <end position="28"/>
    </location>
</feature>
<comment type="subcellular location">
    <subcellularLocation>
        <location evidence="2 15">Golgi apparatus membrane</location>
        <topology evidence="2 15">Single-pass type II membrane protein</topology>
    </subcellularLocation>
</comment>
<evidence type="ECO:0000313" key="19">
    <source>
        <dbReference type="Proteomes" id="UP000265160"/>
    </source>
</evidence>
<reference evidence="18 19" key="1">
    <citation type="journal article" date="2014" name="Nature">
        <title>The genomic substrate for adaptive radiation in African cichlid fish.</title>
        <authorList>
            <person name="Brawand D."/>
            <person name="Wagner C.E."/>
            <person name="Li Y.I."/>
            <person name="Malinsky M."/>
            <person name="Keller I."/>
            <person name="Fan S."/>
            <person name="Simakov O."/>
            <person name="Ng A.Y."/>
            <person name="Lim Z.W."/>
            <person name="Bezault E."/>
            <person name="Turner-Maier J."/>
            <person name="Johnson J."/>
            <person name="Alcazar R."/>
            <person name="Noh H.J."/>
            <person name="Russell P."/>
            <person name="Aken B."/>
            <person name="Alfoldi J."/>
            <person name="Amemiya C."/>
            <person name="Azzouzi N."/>
            <person name="Baroiller J.F."/>
            <person name="Barloy-Hubler F."/>
            <person name="Berlin A."/>
            <person name="Bloomquist R."/>
            <person name="Carleton K.L."/>
            <person name="Conte M.A."/>
            <person name="D'Cotta H."/>
            <person name="Eshel O."/>
            <person name="Gaffney L."/>
            <person name="Galibert F."/>
            <person name="Gante H.F."/>
            <person name="Gnerre S."/>
            <person name="Greuter L."/>
            <person name="Guyon R."/>
            <person name="Haddad N.S."/>
            <person name="Haerty W."/>
            <person name="Harris R.M."/>
            <person name="Hofmann H.A."/>
            <person name="Hourlier T."/>
            <person name="Hulata G."/>
            <person name="Jaffe D.B."/>
            <person name="Lara M."/>
            <person name="Lee A.P."/>
            <person name="MacCallum I."/>
            <person name="Mwaiko S."/>
            <person name="Nikaido M."/>
            <person name="Nishihara H."/>
            <person name="Ozouf-Costaz C."/>
            <person name="Penman D.J."/>
            <person name="Przybylski D."/>
            <person name="Rakotomanga M."/>
            <person name="Renn S.C.P."/>
            <person name="Ribeiro F.J."/>
            <person name="Ron M."/>
            <person name="Salzburger W."/>
            <person name="Sanchez-Pulido L."/>
            <person name="Santos M.E."/>
            <person name="Searle S."/>
            <person name="Sharpe T."/>
            <person name="Swofford R."/>
            <person name="Tan F.J."/>
            <person name="Williams L."/>
            <person name="Young S."/>
            <person name="Yin S."/>
            <person name="Okada N."/>
            <person name="Kocher T.D."/>
            <person name="Miska E.A."/>
            <person name="Lander E.S."/>
            <person name="Venkatesh B."/>
            <person name="Fernald R.D."/>
            <person name="Meyer A."/>
            <person name="Ponting C.P."/>
            <person name="Streelman J.T."/>
            <person name="Lindblad-Toh K."/>
            <person name="Seehausen O."/>
            <person name="Di Palma F."/>
        </authorList>
    </citation>
    <scope>NUCLEOTIDE SEQUENCE</scope>
</reference>
<dbReference type="Pfam" id="PF00652">
    <property type="entry name" value="Ricin_B_lectin"/>
    <property type="match status" value="1"/>
</dbReference>
<dbReference type="InterPro" id="IPR045885">
    <property type="entry name" value="GalNAc-T"/>
</dbReference>
<reference evidence="18" key="2">
    <citation type="submission" date="2025-08" db="UniProtKB">
        <authorList>
            <consortium name="Ensembl"/>
        </authorList>
    </citation>
    <scope>IDENTIFICATION</scope>
</reference>
<dbReference type="PANTHER" id="PTHR11675">
    <property type="entry name" value="N-ACETYLGALACTOSAMINYLTRANSFERASE"/>
    <property type="match status" value="1"/>
</dbReference>
<evidence type="ECO:0000256" key="9">
    <source>
        <dbReference type="ARBA" id="ARBA00022968"/>
    </source>
</evidence>
<evidence type="ECO:0000256" key="3">
    <source>
        <dbReference type="ARBA" id="ARBA00004922"/>
    </source>
</evidence>
<dbReference type="InterPro" id="IPR029044">
    <property type="entry name" value="Nucleotide-diphossugar_trans"/>
</dbReference>
<dbReference type="InterPro" id="IPR000772">
    <property type="entry name" value="Ricin_B_lectin"/>
</dbReference>
<dbReference type="InterPro" id="IPR001173">
    <property type="entry name" value="Glyco_trans_2-like"/>
</dbReference>
<dbReference type="GO" id="GO:0000139">
    <property type="term" value="C:Golgi membrane"/>
    <property type="evidence" value="ECO:0007669"/>
    <property type="project" value="UniProtKB-SubCell"/>
</dbReference>
<comment type="cofactor">
    <cofactor evidence="1 15">
        <name>Mn(2+)</name>
        <dbReference type="ChEBI" id="CHEBI:29035"/>
    </cofactor>
</comment>
<accession>A0A3P9CX06</accession>
<evidence type="ECO:0000313" key="18">
    <source>
        <dbReference type="Ensembl" id="ENSMZEP00005026910.1"/>
    </source>
</evidence>
<keyword evidence="13 15" id="KW-1015">Disulfide bond</keyword>
<dbReference type="Pfam" id="PF00535">
    <property type="entry name" value="Glycos_transf_2"/>
    <property type="match status" value="1"/>
</dbReference>
<evidence type="ECO:0000259" key="17">
    <source>
        <dbReference type="SMART" id="SM00458"/>
    </source>
</evidence>
<dbReference type="GO" id="GO:0030246">
    <property type="term" value="F:carbohydrate binding"/>
    <property type="evidence" value="ECO:0007669"/>
    <property type="project" value="UniProtKB-KW"/>
</dbReference>
<evidence type="ECO:0000256" key="12">
    <source>
        <dbReference type="ARBA" id="ARBA00023136"/>
    </source>
</evidence>
<dbReference type="GO" id="GO:0008593">
    <property type="term" value="P:regulation of Notch signaling pathway"/>
    <property type="evidence" value="ECO:0007669"/>
    <property type="project" value="TreeGrafter"/>
</dbReference>
<evidence type="ECO:0000256" key="13">
    <source>
        <dbReference type="ARBA" id="ARBA00023157"/>
    </source>
</evidence>
<dbReference type="CDD" id="cd23440">
    <property type="entry name" value="beta-trefoil_Ricin_GALNT11"/>
    <property type="match status" value="1"/>
</dbReference>
<sequence length="561" mass="62940">MTTVTLRYFCYGCLVTSATWSFLLFLYFSMGAEPDRGRTPMRHLGQPITGGVADRRGGRRPLLPSNGVELSPEMGMIFNEADQEVRDSGYHRHAFNVLISNRLGFHRQLPDTRDTQCREKSYPVALPSASVIICFFNEALSALLRTVHSVLDRTPPYLLHEIILVDDHSELEELKDELDRYVRAEFQGKVHLVRNQRREGLIRGRMIGASHATGEVLVFLDSHCEVNQAWLQPLLAPSRRTAALSSAPSSTSSPPTRSFGLTSNSSPLALLPLRSPTMAGGLFAMNRKYFNELGQYDAGMDIWGGENLEISFRIWMCGGQLFIIPCSRVGHIFRKRRPYGSPGGHDTMAHNSLRLAHVWMDGYKEQYLSLRPELRNRSYGDIGERVALRKRLQCHSFSWYLDTVYPEMQTAANGNKQQPLFINKGLKRPKVLQRGRLRNLAIGRCLVAQGRVSQKGGAIVLRPCDPQDPEQDWAYDEEGQLILAGLLCLDVSEVRTFDPPRLMKCHGSGGSQQWSLGKSNRIYQVSVGQCLAAVSQPIGQKGYVSMAICDGSQTQQWQLEA</sequence>
<keyword evidence="7 15" id="KW-0812">Transmembrane</keyword>
<keyword evidence="9" id="KW-0735">Signal-anchor</keyword>
<dbReference type="SUPFAM" id="SSF53448">
    <property type="entry name" value="Nucleotide-diphospho-sugar transferases"/>
    <property type="match status" value="1"/>
</dbReference>
<evidence type="ECO:0000256" key="5">
    <source>
        <dbReference type="ARBA" id="ARBA00012644"/>
    </source>
</evidence>
<keyword evidence="6 15" id="KW-0328">Glycosyltransferase</keyword>
<evidence type="ECO:0000256" key="8">
    <source>
        <dbReference type="ARBA" id="ARBA00022734"/>
    </source>
</evidence>
<dbReference type="PROSITE" id="PS50231">
    <property type="entry name" value="RICIN_B_LECTIN"/>
    <property type="match status" value="1"/>
</dbReference>
<dbReference type="Gene3D" id="2.80.10.50">
    <property type="match status" value="1"/>
</dbReference>
<keyword evidence="14 15" id="KW-0464">Manganese</keyword>
<dbReference type="Gene3D" id="3.90.550.10">
    <property type="entry name" value="Spore Coat Polysaccharide Biosynthesis Protein SpsA, Chain A"/>
    <property type="match status" value="1"/>
</dbReference>
<name>A0A3P9CX06_9CICH</name>
<evidence type="ECO:0000256" key="1">
    <source>
        <dbReference type="ARBA" id="ARBA00001936"/>
    </source>
</evidence>
<dbReference type="GO" id="GO:0005112">
    <property type="term" value="F:Notch binding"/>
    <property type="evidence" value="ECO:0007669"/>
    <property type="project" value="TreeGrafter"/>
</dbReference>
<evidence type="ECO:0000256" key="6">
    <source>
        <dbReference type="ARBA" id="ARBA00022676"/>
    </source>
</evidence>
<evidence type="ECO:0000256" key="7">
    <source>
        <dbReference type="ARBA" id="ARBA00022692"/>
    </source>
</evidence>
<evidence type="ECO:0000256" key="16">
    <source>
        <dbReference type="SAM" id="MobiDB-lite"/>
    </source>
</evidence>
<dbReference type="SMART" id="SM00458">
    <property type="entry name" value="RICIN"/>
    <property type="match status" value="1"/>
</dbReference>
<dbReference type="CDD" id="cd02510">
    <property type="entry name" value="pp-GalNAc-T"/>
    <property type="match status" value="1"/>
</dbReference>
<evidence type="ECO:0000256" key="11">
    <source>
        <dbReference type="ARBA" id="ARBA00023034"/>
    </source>
</evidence>
<reference evidence="18" key="3">
    <citation type="submission" date="2025-09" db="UniProtKB">
        <authorList>
            <consortium name="Ensembl"/>
        </authorList>
    </citation>
    <scope>IDENTIFICATION</scope>
</reference>